<evidence type="ECO:0000313" key="1">
    <source>
        <dbReference type="EMBL" id="CUG86572.1"/>
    </source>
</evidence>
<dbReference type="Proteomes" id="UP000051952">
    <property type="component" value="Unassembled WGS sequence"/>
</dbReference>
<dbReference type="VEuPathDB" id="TriTrypDB:BSAL_06680"/>
<evidence type="ECO:0000313" key="2">
    <source>
        <dbReference type="Proteomes" id="UP000051952"/>
    </source>
</evidence>
<protein>
    <submittedName>
        <fullName evidence="1">Uncharacterized protein</fullName>
    </submittedName>
</protein>
<gene>
    <name evidence="1" type="ORF">BSAL_06680</name>
</gene>
<keyword evidence="2" id="KW-1185">Reference proteome</keyword>
<organism evidence="1 2">
    <name type="scientific">Bodo saltans</name>
    <name type="common">Flagellated protozoan</name>
    <dbReference type="NCBI Taxonomy" id="75058"/>
    <lineage>
        <taxon>Eukaryota</taxon>
        <taxon>Discoba</taxon>
        <taxon>Euglenozoa</taxon>
        <taxon>Kinetoplastea</taxon>
        <taxon>Metakinetoplastina</taxon>
        <taxon>Eubodonida</taxon>
        <taxon>Bodonidae</taxon>
        <taxon>Bodo</taxon>
    </lineage>
</organism>
<reference evidence="2" key="1">
    <citation type="submission" date="2015-09" db="EMBL/GenBank/DDBJ databases">
        <authorList>
            <consortium name="Pathogen Informatics"/>
        </authorList>
    </citation>
    <scope>NUCLEOTIDE SEQUENCE [LARGE SCALE GENOMIC DNA]</scope>
    <source>
        <strain evidence="2">Lake Konstanz</strain>
    </source>
</reference>
<proteinExistence type="predicted"/>
<dbReference type="AlphaFoldDB" id="A0A0S4J7V1"/>
<accession>A0A0S4J7V1</accession>
<name>A0A0S4J7V1_BODSA</name>
<sequence>MLLCDVAIAGLRVLVDHARQGATNLLKVLITWEEEAANDPTGATSNSTNDNRLAIVESYGKGDPVAIATPIVSTFVIAGRV</sequence>
<dbReference type="EMBL" id="CYKH01001337">
    <property type="protein sequence ID" value="CUG86572.1"/>
    <property type="molecule type" value="Genomic_DNA"/>
</dbReference>